<organism evidence="2 3">
    <name type="scientific">Candidatus Shapirobacteria bacterium CG_4_9_14_3_um_filter_36_12</name>
    <dbReference type="NCBI Taxonomy" id="1974877"/>
    <lineage>
        <taxon>Bacteria</taxon>
        <taxon>Candidatus Shapironibacteriota</taxon>
    </lineage>
</organism>
<dbReference type="Proteomes" id="UP000230518">
    <property type="component" value="Unassembled WGS sequence"/>
</dbReference>
<keyword evidence="1" id="KW-0812">Transmembrane</keyword>
<feature type="transmembrane region" description="Helical" evidence="1">
    <location>
        <begin position="46"/>
        <end position="65"/>
    </location>
</feature>
<comment type="caution">
    <text evidence="2">The sequence shown here is derived from an EMBL/GenBank/DDBJ whole genome shotgun (WGS) entry which is preliminary data.</text>
</comment>
<keyword evidence="1" id="KW-1133">Transmembrane helix</keyword>
<keyword evidence="1" id="KW-0472">Membrane</keyword>
<accession>A0A2M7XNU3</accession>
<dbReference type="AlphaFoldDB" id="A0A2M7XNU3"/>
<evidence type="ECO:0000313" key="2">
    <source>
        <dbReference type="EMBL" id="PJA51210.1"/>
    </source>
</evidence>
<sequence>MDLNMNKYLENHLSDLAHKNLNYVFILIYALIFVGIISLYNRSYVLPLLFAYVVIMPWFHSKLVIDFRKKQINWLKNNGTKISGQLKKFKTGVITSYGYSPKYVLVEGRHNGKERVFKSDIISWQVNTWQRGKKEKIIETIGKDNIEVLISKNNSDVYWVNTNQVTKWFS</sequence>
<protein>
    <submittedName>
        <fullName evidence="2">Uncharacterized protein</fullName>
    </submittedName>
</protein>
<evidence type="ECO:0000256" key="1">
    <source>
        <dbReference type="SAM" id="Phobius"/>
    </source>
</evidence>
<name>A0A2M7XNU3_9BACT</name>
<feature type="transmembrane region" description="Helical" evidence="1">
    <location>
        <begin position="21"/>
        <end position="40"/>
    </location>
</feature>
<evidence type="ECO:0000313" key="3">
    <source>
        <dbReference type="Proteomes" id="UP000230518"/>
    </source>
</evidence>
<dbReference type="EMBL" id="PFWO01000020">
    <property type="protein sequence ID" value="PJA51210.1"/>
    <property type="molecule type" value="Genomic_DNA"/>
</dbReference>
<gene>
    <name evidence="2" type="ORF">CO168_01075</name>
</gene>
<reference evidence="3" key="1">
    <citation type="submission" date="2017-09" db="EMBL/GenBank/DDBJ databases">
        <title>Depth-based differentiation of microbial function through sediment-hosted aquifers and enrichment of novel symbionts in the deep terrestrial subsurface.</title>
        <authorList>
            <person name="Probst A.J."/>
            <person name="Ladd B."/>
            <person name="Jarett J.K."/>
            <person name="Geller-Mcgrath D.E."/>
            <person name="Sieber C.M.K."/>
            <person name="Emerson J.B."/>
            <person name="Anantharaman K."/>
            <person name="Thomas B.C."/>
            <person name="Malmstrom R."/>
            <person name="Stieglmeier M."/>
            <person name="Klingl A."/>
            <person name="Woyke T."/>
            <person name="Ryan C.M."/>
            <person name="Banfield J.F."/>
        </authorList>
    </citation>
    <scope>NUCLEOTIDE SEQUENCE [LARGE SCALE GENOMIC DNA]</scope>
</reference>
<proteinExistence type="predicted"/>